<accession>A0A0A2SVJ7</accession>
<comment type="caution">
    <text evidence="1">The sequence shown here is derived from an EMBL/GenBank/DDBJ whole genome shotgun (WGS) entry which is preliminary data.</text>
</comment>
<gene>
    <name evidence="1" type="ORF">EP47_05905</name>
</gene>
<dbReference type="Proteomes" id="UP000054422">
    <property type="component" value="Unassembled WGS sequence"/>
</dbReference>
<evidence type="ECO:0000313" key="1">
    <source>
        <dbReference type="EMBL" id="KGP63756.1"/>
    </source>
</evidence>
<dbReference type="EMBL" id="JNCF01000010">
    <property type="protein sequence ID" value="KGP63756.1"/>
    <property type="molecule type" value="Genomic_DNA"/>
</dbReference>
<proteinExistence type="predicted"/>
<keyword evidence="2" id="KW-1185">Reference proteome</keyword>
<evidence type="ECO:0000313" key="2">
    <source>
        <dbReference type="Proteomes" id="UP000054422"/>
    </source>
</evidence>
<organism evidence="1 2">
    <name type="scientific">Legionella norrlandica</name>
    <dbReference type="NCBI Taxonomy" id="1498499"/>
    <lineage>
        <taxon>Bacteria</taxon>
        <taxon>Pseudomonadati</taxon>
        <taxon>Pseudomonadota</taxon>
        <taxon>Gammaproteobacteria</taxon>
        <taxon>Legionellales</taxon>
        <taxon>Legionellaceae</taxon>
        <taxon>Legionella</taxon>
    </lineage>
</organism>
<reference evidence="1 2" key="1">
    <citation type="submission" date="2014-05" db="EMBL/GenBank/DDBJ databases">
        <authorList>
            <person name="Rizzardi K."/>
            <person name="Winiecka-Krusnell J."/>
            <person name="Ramliden M."/>
            <person name="Alm E."/>
            <person name="Andersson S."/>
            <person name="Byfors S."/>
        </authorList>
    </citation>
    <scope>NUCLEOTIDE SEQUENCE [LARGE SCALE GENOMIC DNA]</scope>
    <source>
        <strain evidence="1 2">LEGN</strain>
    </source>
</reference>
<protein>
    <submittedName>
        <fullName evidence="1">Uncharacterized protein</fullName>
    </submittedName>
</protein>
<sequence length="63" mass="7080">MKLIQHPEAYAPDDNLLEINIGLQIVPVQIPVPMTHRKPIALVQNNICLWPVTIGLVLSCLFH</sequence>
<name>A0A0A2SVJ7_9GAMM</name>
<dbReference type="AlphaFoldDB" id="A0A0A2SVJ7"/>